<dbReference type="Proteomes" id="UP000199207">
    <property type="component" value="Unassembled WGS sequence"/>
</dbReference>
<dbReference type="GO" id="GO:0003700">
    <property type="term" value="F:DNA-binding transcription factor activity"/>
    <property type="evidence" value="ECO:0007669"/>
    <property type="project" value="InterPro"/>
</dbReference>
<dbReference type="InterPro" id="IPR051011">
    <property type="entry name" value="Metal_resp_trans_reg"/>
</dbReference>
<keyword evidence="3" id="KW-0804">Transcription</keyword>
<dbReference type="SUPFAM" id="SSF46785">
    <property type="entry name" value="Winged helix' DNA-binding domain"/>
    <property type="match status" value="1"/>
</dbReference>
<dbReference type="PANTHER" id="PTHR43132">
    <property type="entry name" value="ARSENICAL RESISTANCE OPERON REPRESSOR ARSR-RELATED"/>
    <property type="match status" value="1"/>
</dbReference>
<dbReference type="NCBIfam" id="NF033788">
    <property type="entry name" value="HTH_metalloreg"/>
    <property type="match status" value="1"/>
</dbReference>
<evidence type="ECO:0000259" key="4">
    <source>
        <dbReference type="PROSITE" id="PS50206"/>
    </source>
</evidence>
<proteinExistence type="predicted"/>
<dbReference type="Pfam" id="PF01022">
    <property type="entry name" value="HTH_5"/>
    <property type="match status" value="1"/>
</dbReference>
<sequence length="223" mass="24671">MSERVVREGLFGQLARIGKAIGSAKRLELLDVLGQGERSVESLAQATHMTVGNTSAHLQVLRNARIVETRRQGTKVLYSLADEQVGVFLRELWRLADTRLAEVEQLLRDYLEGDDSLERITRDELVRRSLSGDVCVIDVRPVEEYRAGHIPGAISVPFQELNEHLAKLPEGTDIVAYCRGPHCVLAPKAAQILRRSGLRAMVLEDGMPEWRAGGLPVSTARAS</sequence>
<dbReference type="SMART" id="SM00450">
    <property type="entry name" value="RHOD"/>
    <property type="match status" value="1"/>
</dbReference>
<protein>
    <submittedName>
        <fullName evidence="6">Rhodanese-related sulfurtransferase</fullName>
    </submittedName>
</protein>
<dbReference type="Gene3D" id="3.40.250.10">
    <property type="entry name" value="Rhodanese-like domain"/>
    <property type="match status" value="1"/>
</dbReference>
<dbReference type="CDD" id="cd00158">
    <property type="entry name" value="RHOD"/>
    <property type="match status" value="1"/>
</dbReference>
<dbReference type="InterPro" id="IPR001307">
    <property type="entry name" value="Thiosulphate_STrfase_CS"/>
</dbReference>
<evidence type="ECO:0000256" key="3">
    <source>
        <dbReference type="ARBA" id="ARBA00023163"/>
    </source>
</evidence>
<dbReference type="Gene3D" id="1.10.10.10">
    <property type="entry name" value="Winged helix-like DNA-binding domain superfamily/Winged helix DNA-binding domain"/>
    <property type="match status" value="1"/>
</dbReference>
<dbReference type="GO" id="GO:0003677">
    <property type="term" value="F:DNA binding"/>
    <property type="evidence" value="ECO:0007669"/>
    <property type="project" value="UniProtKB-KW"/>
</dbReference>
<dbReference type="InterPro" id="IPR036873">
    <property type="entry name" value="Rhodanese-like_dom_sf"/>
</dbReference>
<accession>A0A1I1N5X5</accession>
<feature type="domain" description="HTH arsR-type" evidence="5">
    <location>
        <begin position="6"/>
        <end position="100"/>
    </location>
</feature>
<evidence type="ECO:0000313" key="6">
    <source>
        <dbReference type="EMBL" id="SFC93067.1"/>
    </source>
</evidence>
<dbReference type="PANTHER" id="PTHR43132:SF8">
    <property type="entry name" value="HTH-TYPE TRANSCRIPTIONAL REGULATOR KMTR"/>
    <property type="match status" value="1"/>
</dbReference>
<dbReference type="InterPro" id="IPR001845">
    <property type="entry name" value="HTH_ArsR_DNA-bd_dom"/>
</dbReference>
<evidence type="ECO:0000256" key="2">
    <source>
        <dbReference type="ARBA" id="ARBA00023125"/>
    </source>
</evidence>
<dbReference type="EMBL" id="FOLM01000007">
    <property type="protein sequence ID" value="SFC93067.1"/>
    <property type="molecule type" value="Genomic_DNA"/>
</dbReference>
<gene>
    <name evidence="6" type="ORF">SAMN05421773_107244</name>
</gene>
<reference evidence="6 7" key="1">
    <citation type="submission" date="2016-10" db="EMBL/GenBank/DDBJ databases">
        <authorList>
            <person name="de Groot N.N."/>
        </authorList>
    </citation>
    <scope>NUCLEOTIDE SEQUENCE [LARGE SCALE GENOMIC DNA]</scope>
    <source>
        <strain evidence="6 7">CGMCC 4.5739</strain>
    </source>
</reference>
<evidence type="ECO:0000256" key="1">
    <source>
        <dbReference type="ARBA" id="ARBA00023015"/>
    </source>
</evidence>
<dbReference type="OrthoDB" id="9800872at2"/>
<keyword evidence="1" id="KW-0805">Transcription regulation</keyword>
<keyword evidence="6" id="KW-0808">Transferase</keyword>
<dbReference type="InterPro" id="IPR036388">
    <property type="entry name" value="WH-like_DNA-bd_sf"/>
</dbReference>
<dbReference type="RefSeq" id="WP_093839341.1">
    <property type="nucleotide sequence ID" value="NZ_FOLM01000007.1"/>
</dbReference>
<dbReference type="SUPFAM" id="SSF52821">
    <property type="entry name" value="Rhodanese/Cell cycle control phosphatase"/>
    <property type="match status" value="1"/>
</dbReference>
<feature type="domain" description="Rhodanese" evidence="4">
    <location>
        <begin position="130"/>
        <end position="219"/>
    </location>
</feature>
<dbReference type="InterPro" id="IPR036390">
    <property type="entry name" value="WH_DNA-bd_sf"/>
</dbReference>
<dbReference type="PROSITE" id="PS00380">
    <property type="entry name" value="RHODANESE_1"/>
    <property type="match status" value="1"/>
</dbReference>
<evidence type="ECO:0000313" key="7">
    <source>
        <dbReference type="Proteomes" id="UP000199207"/>
    </source>
</evidence>
<evidence type="ECO:0000259" key="5">
    <source>
        <dbReference type="PROSITE" id="PS50987"/>
    </source>
</evidence>
<dbReference type="PRINTS" id="PR00778">
    <property type="entry name" value="HTHARSR"/>
</dbReference>
<dbReference type="PROSITE" id="PS50206">
    <property type="entry name" value="RHODANESE_3"/>
    <property type="match status" value="1"/>
</dbReference>
<keyword evidence="2" id="KW-0238">DNA-binding</keyword>
<dbReference type="GO" id="GO:0004792">
    <property type="term" value="F:thiosulfate-cyanide sulfurtransferase activity"/>
    <property type="evidence" value="ECO:0007669"/>
    <property type="project" value="InterPro"/>
</dbReference>
<dbReference type="InterPro" id="IPR001763">
    <property type="entry name" value="Rhodanese-like_dom"/>
</dbReference>
<keyword evidence="7" id="KW-1185">Reference proteome</keyword>
<dbReference type="Pfam" id="PF00581">
    <property type="entry name" value="Rhodanese"/>
    <property type="match status" value="1"/>
</dbReference>
<dbReference type="STRING" id="910347.SAMN05421773_107244"/>
<dbReference type="FunFam" id="3.40.250.10:FF:000039">
    <property type="entry name" value="ArsR family transcriptional regulator"/>
    <property type="match status" value="1"/>
</dbReference>
<dbReference type="CDD" id="cd00090">
    <property type="entry name" value="HTH_ARSR"/>
    <property type="match status" value="1"/>
</dbReference>
<dbReference type="PROSITE" id="PS50987">
    <property type="entry name" value="HTH_ARSR_2"/>
    <property type="match status" value="1"/>
</dbReference>
<dbReference type="SMART" id="SM00418">
    <property type="entry name" value="HTH_ARSR"/>
    <property type="match status" value="1"/>
</dbReference>
<name>A0A1I1N5X5_9ACTN</name>
<dbReference type="InterPro" id="IPR011991">
    <property type="entry name" value="ArsR-like_HTH"/>
</dbReference>
<organism evidence="6 7">
    <name type="scientific">Streptomyces aidingensis</name>
    <dbReference type="NCBI Taxonomy" id="910347"/>
    <lineage>
        <taxon>Bacteria</taxon>
        <taxon>Bacillati</taxon>
        <taxon>Actinomycetota</taxon>
        <taxon>Actinomycetes</taxon>
        <taxon>Kitasatosporales</taxon>
        <taxon>Streptomycetaceae</taxon>
        <taxon>Streptomyces</taxon>
    </lineage>
</organism>
<dbReference type="AlphaFoldDB" id="A0A1I1N5X5"/>